<protein>
    <submittedName>
        <fullName evidence="11">LPXTG-motif cell wall-anchored protein</fullName>
    </submittedName>
</protein>
<evidence type="ECO:0000259" key="9">
    <source>
        <dbReference type="Pfam" id="PF00746"/>
    </source>
</evidence>
<keyword evidence="7" id="KW-0812">Transmembrane</keyword>
<dbReference type="Pfam" id="PF00746">
    <property type="entry name" value="Gram_pos_anchor"/>
    <property type="match status" value="1"/>
</dbReference>
<gene>
    <name evidence="11" type="ORF">J2S02_003747</name>
</gene>
<dbReference type="InterPro" id="IPR011044">
    <property type="entry name" value="Quino_amine_DH_bsu"/>
</dbReference>
<feature type="region of interest" description="Disordered" evidence="6">
    <location>
        <begin position="563"/>
        <end position="665"/>
    </location>
</feature>
<dbReference type="NCBIfam" id="NF038117">
    <property type="entry name" value="choice_anch_I"/>
    <property type="match status" value="1"/>
</dbReference>
<keyword evidence="5" id="KW-0572">Peptidoglycan-anchor</keyword>
<name>A0ABT9Z5B3_9BACI</name>
<dbReference type="Gene3D" id="2.130.10.10">
    <property type="entry name" value="YVTN repeat-like/Quinoprotein amine dehydrogenase"/>
    <property type="match status" value="1"/>
</dbReference>
<evidence type="ECO:0000313" key="11">
    <source>
        <dbReference type="EMBL" id="MDQ0227402.1"/>
    </source>
</evidence>
<dbReference type="Proteomes" id="UP001232245">
    <property type="component" value="Unassembled WGS sequence"/>
</dbReference>
<evidence type="ECO:0000256" key="4">
    <source>
        <dbReference type="ARBA" id="ARBA00022729"/>
    </source>
</evidence>
<feature type="chain" id="PRO_5046195038" evidence="8">
    <location>
        <begin position="30"/>
        <end position="695"/>
    </location>
</feature>
<dbReference type="PANTHER" id="PTHR46928:SF1">
    <property type="entry name" value="MESENCHYME-SPECIFIC CELL SURFACE GLYCOPROTEIN"/>
    <property type="match status" value="1"/>
</dbReference>
<dbReference type="Pfam" id="PF22494">
    <property type="entry name" value="choice_anch_I"/>
    <property type="match status" value="1"/>
</dbReference>
<feature type="signal peptide" evidence="8">
    <location>
        <begin position="1"/>
        <end position="29"/>
    </location>
</feature>
<evidence type="ECO:0000259" key="10">
    <source>
        <dbReference type="Pfam" id="PF22494"/>
    </source>
</evidence>
<dbReference type="EMBL" id="JAUSTZ010000009">
    <property type="protein sequence ID" value="MDQ0227402.1"/>
    <property type="molecule type" value="Genomic_DNA"/>
</dbReference>
<evidence type="ECO:0000256" key="8">
    <source>
        <dbReference type="SAM" id="SignalP"/>
    </source>
</evidence>
<evidence type="ECO:0000313" key="12">
    <source>
        <dbReference type="Proteomes" id="UP001232245"/>
    </source>
</evidence>
<comment type="subcellular location">
    <subcellularLocation>
        <location evidence="1">Secreted</location>
        <location evidence="1">Cell wall</location>
        <topology evidence="1">Peptidoglycan-anchor</topology>
    </subcellularLocation>
</comment>
<dbReference type="RefSeq" id="WP_174881756.1">
    <property type="nucleotide sequence ID" value="NZ_CADEPK010000423.1"/>
</dbReference>
<keyword evidence="3" id="KW-0964">Secreted</keyword>
<keyword evidence="2" id="KW-0134">Cell wall</keyword>
<dbReference type="NCBIfam" id="TIGR01167">
    <property type="entry name" value="LPXTG_anchor"/>
    <property type="match status" value="1"/>
</dbReference>
<keyword evidence="12" id="KW-1185">Reference proteome</keyword>
<evidence type="ECO:0000256" key="6">
    <source>
        <dbReference type="SAM" id="MobiDB-lite"/>
    </source>
</evidence>
<evidence type="ECO:0000256" key="5">
    <source>
        <dbReference type="ARBA" id="ARBA00023088"/>
    </source>
</evidence>
<feature type="compositionally biased region" description="Basic and acidic residues" evidence="6">
    <location>
        <begin position="591"/>
        <end position="640"/>
    </location>
</feature>
<evidence type="ECO:0000256" key="3">
    <source>
        <dbReference type="ARBA" id="ARBA00022525"/>
    </source>
</evidence>
<proteinExistence type="predicted"/>
<accession>A0ABT9Z5B3</accession>
<feature type="transmembrane region" description="Helical" evidence="7">
    <location>
        <begin position="669"/>
        <end position="687"/>
    </location>
</feature>
<feature type="compositionally biased region" description="Low complexity" evidence="6">
    <location>
        <begin position="573"/>
        <end position="584"/>
    </location>
</feature>
<sequence>MSKFHHILTKSVITAATCTLLLSPIHSRAAEQLTTYQYDTDKALHVELLGRYTSGAGIDEGGTEIVAYDPKSHHAFSVNGSAKALDIIDLSVLEKGEQNIPRVKQITLADLGVEASDVTSVAIHPDGGYIAVAAPAKEKVDHGYVVFLSTDGAYLSHVQVGSLPDMLTFTKDGSKVLVANEGEPNDAYTVNPEGSVSIIDVSADPKSINGEAVTNVRFADDIINEDVRMVHAESTAQQNLEPEYIVVDDHDQYAYVALQENNAIAKLDIDSKQIVAVKSLGYKDYSSEQNKLDSSNKDEAINIRNWPVLSMYMPDGMATYSVNGKSYILTANEGDAQDYDGFSEEARVGDLAANYDLNADLFEGYSQEELDQMVTNGLFEDEQLGRLTTTTSAPMNQEGKYEAIYGYGARSFSIWDANTLEQTYDSGADFEEITKNVYSEAHFNASNTENEFDNRSDDKGPEPETVTVANIQGGNYAFIGLERIGGIMIYDISNPENPSFNRYFSSRIFTDEEEVTSASGDVAPEGLTFIPADESPTGQNILLAAHEVSGTIAAYQIGIEVTDPVDEEKPPVDNDNNTDTGNNNENEEEIPDKTPTEPVNDSKDPTVKEPENEPKPEAEANTDEKPQDESVQKNTSDTKYELATNKIDTDSNEEKTEGNKLPNTATMNSNLLLIGSLIIAIGFIFALRKHKTNQN</sequence>
<dbReference type="InterPro" id="IPR052956">
    <property type="entry name" value="Mesenchyme-surface_protein"/>
</dbReference>
<dbReference type="SUPFAM" id="SSF50969">
    <property type="entry name" value="YVTN repeat-like/Quinoprotein amine dehydrogenase"/>
    <property type="match status" value="1"/>
</dbReference>
<keyword evidence="4 8" id="KW-0732">Signal</keyword>
<feature type="domain" description="Choice-of-anchor I" evidence="10">
    <location>
        <begin position="60"/>
        <end position="557"/>
    </location>
</feature>
<organism evidence="11 12">
    <name type="scientific">Metabacillus niabensis</name>
    <dbReference type="NCBI Taxonomy" id="324854"/>
    <lineage>
        <taxon>Bacteria</taxon>
        <taxon>Bacillati</taxon>
        <taxon>Bacillota</taxon>
        <taxon>Bacilli</taxon>
        <taxon>Bacillales</taxon>
        <taxon>Bacillaceae</taxon>
        <taxon>Metabacillus</taxon>
    </lineage>
</organism>
<comment type="caution">
    <text evidence="11">The sequence shown here is derived from an EMBL/GenBank/DDBJ whole genome shotgun (WGS) entry which is preliminary data.</text>
</comment>
<dbReference type="InterPro" id="IPR055188">
    <property type="entry name" value="Choice_anch_I"/>
</dbReference>
<evidence type="ECO:0000256" key="7">
    <source>
        <dbReference type="SAM" id="Phobius"/>
    </source>
</evidence>
<evidence type="ECO:0000256" key="1">
    <source>
        <dbReference type="ARBA" id="ARBA00004168"/>
    </source>
</evidence>
<feature type="domain" description="Gram-positive cocci surface proteins LPxTG" evidence="9">
    <location>
        <begin position="654"/>
        <end position="693"/>
    </location>
</feature>
<dbReference type="PANTHER" id="PTHR46928">
    <property type="entry name" value="MESENCHYME-SPECIFIC CELL SURFACE GLYCOPROTEIN"/>
    <property type="match status" value="1"/>
</dbReference>
<evidence type="ECO:0000256" key="2">
    <source>
        <dbReference type="ARBA" id="ARBA00022512"/>
    </source>
</evidence>
<keyword evidence="7" id="KW-1133">Transmembrane helix</keyword>
<keyword evidence="7" id="KW-0472">Membrane</keyword>
<dbReference type="InterPro" id="IPR015943">
    <property type="entry name" value="WD40/YVTN_repeat-like_dom_sf"/>
</dbReference>
<dbReference type="InterPro" id="IPR019931">
    <property type="entry name" value="LPXTG_anchor"/>
</dbReference>
<reference evidence="11 12" key="1">
    <citation type="submission" date="2023-07" db="EMBL/GenBank/DDBJ databases">
        <title>Genomic Encyclopedia of Type Strains, Phase IV (KMG-IV): sequencing the most valuable type-strain genomes for metagenomic binning, comparative biology and taxonomic classification.</title>
        <authorList>
            <person name="Goeker M."/>
        </authorList>
    </citation>
    <scope>NUCLEOTIDE SEQUENCE [LARGE SCALE GENOMIC DNA]</scope>
    <source>
        <strain evidence="11 12">DSM 17723</strain>
    </source>
</reference>
<feature type="compositionally biased region" description="Basic and acidic residues" evidence="6">
    <location>
        <begin position="647"/>
        <end position="658"/>
    </location>
</feature>